<sequence length="488" mass="55507">MNRENNLQLARNLVELFYPLVELTLLDLDGAIKDVFNAFSALREDQSCDLKSCRIQVPFSELLIAGRQVRSLIYPVYEEKKVIGYMRLRYDLTHFKNLHEQMNVLLQPASLDLNRDPLDSWKESIDQLIGAYLIENRVNLQAINAKQKRELFSKLQLKGLFEFKESSAYVASKLQISRATVYNYLKTAADFRRVRIHQVDAFTSEKFGGNPAGVVLDADGLDDSTMRKIARELNLSETAFISPSEIGAFQMRYFTPTGHEIAFCGHSTVGALYMIAKERRYGIETGHYVFDVATPCGVLQMEVQLDDKEIKVAYETPIIKLEETSFSHEEVAKAADIEESMIDASFPVMYEATNKDLFVVIKSLEALKKMECDAKLLTQFSKLHDCVAVCFFTPQAFLQDNHFHMRCFAPLVGIPEDPFTGSVLGGLAACIDTFGFLSKEMNRFHVEQGHFMERPGVVEVEFSREKDRYYAKVFAQAVHCFSSEINLT</sequence>
<dbReference type="AlphaFoldDB" id="A0A0U5ES85"/>
<evidence type="ECO:0000313" key="3">
    <source>
        <dbReference type="EMBL" id="CUI17075.1"/>
    </source>
</evidence>
<comment type="similarity">
    <text evidence="1">Belongs to the PhzF family.</text>
</comment>
<dbReference type="Pfam" id="PF02567">
    <property type="entry name" value="PhzC-PhzF"/>
    <property type="match status" value="1"/>
</dbReference>
<reference evidence="4" key="1">
    <citation type="submission" date="2015-09" db="EMBL/GenBank/DDBJ databases">
        <authorList>
            <person name="Bertelli C."/>
        </authorList>
    </citation>
    <scope>NUCLEOTIDE SEQUENCE [LARGE SCALE GENOMIC DNA]</scope>
    <source>
        <strain evidence="4">KNic</strain>
    </source>
</reference>
<dbReference type="GO" id="GO:0005737">
    <property type="term" value="C:cytoplasm"/>
    <property type="evidence" value="ECO:0007669"/>
    <property type="project" value="TreeGrafter"/>
</dbReference>
<keyword evidence="4" id="KW-1185">Reference proteome</keyword>
<dbReference type="Pfam" id="PF13309">
    <property type="entry name" value="HTH_22"/>
    <property type="match status" value="1"/>
</dbReference>
<organism evidence="3 4">
    <name type="scientific">Candidatus Protochlamydia naegleriophila</name>
    <dbReference type="NCBI Taxonomy" id="389348"/>
    <lineage>
        <taxon>Bacteria</taxon>
        <taxon>Pseudomonadati</taxon>
        <taxon>Chlamydiota</taxon>
        <taxon>Chlamydiia</taxon>
        <taxon>Parachlamydiales</taxon>
        <taxon>Parachlamydiaceae</taxon>
        <taxon>Candidatus Protochlamydia</taxon>
    </lineage>
</organism>
<accession>A0A0U5ES85</accession>
<dbReference type="PANTHER" id="PTHR13774:SF32">
    <property type="entry name" value="ANTISENSE-ENHANCING SEQUENCE 1"/>
    <property type="match status" value="1"/>
</dbReference>
<evidence type="ECO:0000313" key="4">
    <source>
        <dbReference type="Proteomes" id="UP000069902"/>
    </source>
</evidence>
<keyword evidence="3" id="KW-0413">Isomerase</keyword>
<dbReference type="STRING" id="389348.PNK_1463"/>
<dbReference type="Proteomes" id="UP000069902">
    <property type="component" value="Chromosome cPNK"/>
</dbReference>
<dbReference type="EMBL" id="LN879502">
    <property type="protein sequence ID" value="CUI17075.1"/>
    <property type="molecule type" value="Genomic_DNA"/>
</dbReference>
<protein>
    <submittedName>
        <fullName evidence="3">Uncharacterized isomerase</fullName>
    </submittedName>
</protein>
<name>A0A0U5ES85_9BACT</name>
<evidence type="ECO:0000259" key="2">
    <source>
        <dbReference type="Pfam" id="PF13309"/>
    </source>
</evidence>
<dbReference type="GO" id="GO:0016853">
    <property type="term" value="F:isomerase activity"/>
    <property type="evidence" value="ECO:0007669"/>
    <property type="project" value="UniProtKB-KW"/>
</dbReference>
<dbReference type="RefSeq" id="WP_059061235.1">
    <property type="nucleotide sequence ID" value="NZ_LN879502.1"/>
</dbReference>
<evidence type="ECO:0000256" key="1">
    <source>
        <dbReference type="ARBA" id="ARBA00008270"/>
    </source>
</evidence>
<dbReference type="InterPro" id="IPR039445">
    <property type="entry name" value="DauR-like_HTH"/>
</dbReference>
<feature type="domain" description="Transcriptional regulator DauR-like HTH" evidence="2">
    <location>
        <begin position="125"/>
        <end position="186"/>
    </location>
</feature>
<dbReference type="PATRIC" id="fig|389348.3.peg.1642"/>
<dbReference type="NCBIfam" id="TIGR00654">
    <property type="entry name" value="PhzF_family"/>
    <property type="match status" value="1"/>
</dbReference>
<gene>
    <name evidence="3" type="ORF">PNK_1463</name>
</gene>
<dbReference type="InParanoid" id="A0A0U5ES85"/>
<dbReference type="FunCoup" id="A0A0U5ES85">
    <property type="interactions" value="305"/>
</dbReference>
<dbReference type="Gene3D" id="3.10.310.10">
    <property type="entry name" value="Diaminopimelate Epimerase, Chain A, domain 1"/>
    <property type="match status" value="2"/>
</dbReference>
<dbReference type="SUPFAM" id="SSF54506">
    <property type="entry name" value="Diaminopimelate epimerase-like"/>
    <property type="match status" value="1"/>
</dbReference>
<dbReference type="InterPro" id="IPR003719">
    <property type="entry name" value="Phenazine_PhzF-like"/>
</dbReference>
<proteinExistence type="inferred from homology"/>
<dbReference type="KEGG" id="pnl:PNK_1463"/>
<dbReference type="PANTHER" id="PTHR13774">
    <property type="entry name" value="PHENAZINE BIOSYNTHESIS PROTEIN"/>
    <property type="match status" value="1"/>
</dbReference>